<dbReference type="InterPro" id="IPR052384">
    <property type="entry name" value="TMTC_O-mannosyltransferase"/>
</dbReference>
<organism evidence="1 2">
    <name type="scientific">Rhynchophorus ferrugineus</name>
    <name type="common">Red palm weevil</name>
    <name type="synonym">Curculio ferrugineus</name>
    <dbReference type="NCBI Taxonomy" id="354439"/>
    <lineage>
        <taxon>Eukaryota</taxon>
        <taxon>Metazoa</taxon>
        <taxon>Ecdysozoa</taxon>
        <taxon>Arthropoda</taxon>
        <taxon>Hexapoda</taxon>
        <taxon>Insecta</taxon>
        <taxon>Pterygota</taxon>
        <taxon>Neoptera</taxon>
        <taxon>Endopterygota</taxon>
        <taxon>Coleoptera</taxon>
        <taxon>Polyphaga</taxon>
        <taxon>Cucujiformia</taxon>
        <taxon>Curculionidae</taxon>
        <taxon>Dryophthorinae</taxon>
        <taxon>Rhynchophorus</taxon>
    </lineage>
</organism>
<dbReference type="PANTHER" id="PTHR44216">
    <property type="entry name" value="PROTEIN O-MANNOSYL-TRANSFERASE TMTC2"/>
    <property type="match status" value="1"/>
</dbReference>
<accession>A0A834ILP9</accession>
<dbReference type="GO" id="GO:0035269">
    <property type="term" value="P:protein O-linked glycosylation via mannose"/>
    <property type="evidence" value="ECO:0007669"/>
    <property type="project" value="TreeGrafter"/>
</dbReference>
<evidence type="ECO:0000313" key="2">
    <source>
        <dbReference type="Proteomes" id="UP000625711"/>
    </source>
</evidence>
<dbReference type="AlphaFoldDB" id="A0A834ILP9"/>
<dbReference type="OrthoDB" id="1658288at2759"/>
<reference evidence="1" key="1">
    <citation type="submission" date="2020-08" db="EMBL/GenBank/DDBJ databases">
        <title>Genome sequencing and assembly of the red palm weevil Rhynchophorus ferrugineus.</title>
        <authorList>
            <person name="Dias G.B."/>
            <person name="Bergman C.M."/>
            <person name="Manee M."/>
        </authorList>
    </citation>
    <scope>NUCLEOTIDE SEQUENCE</scope>
    <source>
        <strain evidence="1">AA-2017</strain>
        <tissue evidence="1">Whole larva</tissue>
    </source>
</reference>
<dbReference type="GO" id="GO:0005789">
    <property type="term" value="C:endoplasmic reticulum membrane"/>
    <property type="evidence" value="ECO:0007669"/>
    <property type="project" value="TreeGrafter"/>
</dbReference>
<dbReference type="PANTHER" id="PTHR44216:SF3">
    <property type="entry name" value="PROTEIN O-MANNOSYL-TRANSFERASE TMTC2"/>
    <property type="match status" value="1"/>
</dbReference>
<evidence type="ECO:0000313" key="1">
    <source>
        <dbReference type="EMBL" id="KAF7282124.1"/>
    </source>
</evidence>
<sequence>MFGLTPVAFHLTNIALHAIACILFTRVCICLAGLKPPFATLAGLMFSVHPIHTEAGFGVERSPSRRRRPQRRYSTAKQESVINKAALADAPAGLRSRADYPKTKGMYVTIMLQFGGDSFSANGFLHYKIKYALECRAPPKPFNWEGGLGGTDDENGLGSFAEGRLRIPLDWSLTGCVKKAPVLLI</sequence>
<proteinExistence type="predicted"/>
<gene>
    <name evidence="1" type="ORF">GWI33_003239</name>
</gene>
<dbReference type="EMBL" id="JAACXV010000189">
    <property type="protein sequence ID" value="KAF7282124.1"/>
    <property type="molecule type" value="Genomic_DNA"/>
</dbReference>
<keyword evidence="2" id="KW-1185">Reference proteome</keyword>
<comment type="caution">
    <text evidence="1">The sequence shown here is derived from an EMBL/GenBank/DDBJ whole genome shotgun (WGS) entry which is preliminary data.</text>
</comment>
<dbReference type="Proteomes" id="UP000625711">
    <property type="component" value="Unassembled WGS sequence"/>
</dbReference>
<protein>
    <submittedName>
        <fullName evidence="1">Uncharacterized protein</fullName>
    </submittedName>
</protein>
<dbReference type="GO" id="GO:0000030">
    <property type="term" value="F:mannosyltransferase activity"/>
    <property type="evidence" value="ECO:0007669"/>
    <property type="project" value="TreeGrafter"/>
</dbReference>
<name>A0A834ILP9_RHYFE</name>